<dbReference type="InterPro" id="IPR000601">
    <property type="entry name" value="PKD_dom"/>
</dbReference>
<feature type="domain" description="PKD" evidence="2">
    <location>
        <begin position="1"/>
        <end position="46"/>
    </location>
</feature>
<sequence>GNSSTEADPVHTYTSAGVYIAELTVTDGEAQTDTDTVTISVTGPITEGVLSFTLIDALNNSDMFELVDGQVLDFGTTGGLDLNIRANASENTGRVSFVLTGPVSNTKSEGVAPYALFGDISGNYNQVDLPLGDYILSATGSSGGVTIGQPLTIEFSIVSGATAKGIDSQNLEESLDSMGNVDEVIPFDIILYPNPGATQITISTKSLISEVMDIRIFDSTGQLVRSFSPTEFKDGSDYTLPIQSLQAAVYHLGILTQDGKTYFKQMIVRK</sequence>
<proteinExistence type="predicted"/>
<reference evidence="4" key="1">
    <citation type="submission" date="2016-10" db="EMBL/GenBank/DDBJ databases">
        <authorList>
            <person name="Varghese N."/>
            <person name="Submissions S."/>
        </authorList>
    </citation>
    <scope>NUCLEOTIDE SEQUENCE [LARGE SCALE GENOMIC DNA]</scope>
    <source>
        <strain evidence="4">DSM 25030</strain>
    </source>
</reference>
<dbReference type="STRING" id="1073328.SAMN05216294_2739"/>
<name>A0A1H2T106_9FLAO</name>
<feature type="non-terminal residue" evidence="3">
    <location>
        <position position="1"/>
    </location>
</feature>
<protein>
    <submittedName>
        <fullName evidence="3">Por secretion system C-terminal sorting domain-containing protein</fullName>
    </submittedName>
</protein>
<dbReference type="CDD" id="cd00146">
    <property type="entry name" value="PKD"/>
    <property type="match status" value="1"/>
</dbReference>
<dbReference type="Proteomes" id="UP000199592">
    <property type="component" value="Unassembled WGS sequence"/>
</dbReference>
<accession>A0A1H2T106</accession>
<dbReference type="SUPFAM" id="SSF49299">
    <property type="entry name" value="PKD domain"/>
    <property type="match status" value="1"/>
</dbReference>
<keyword evidence="1" id="KW-0732">Signal</keyword>
<evidence type="ECO:0000259" key="2">
    <source>
        <dbReference type="PROSITE" id="PS50093"/>
    </source>
</evidence>
<evidence type="ECO:0000256" key="1">
    <source>
        <dbReference type="ARBA" id="ARBA00022729"/>
    </source>
</evidence>
<dbReference type="AlphaFoldDB" id="A0A1H2T106"/>
<dbReference type="RefSeq" id="WP_139150400.1">
    <property type="nucleotide sequence ID" value="NZ_FNKI01000002.1"/>
</dbReference>
<dbReference type="InterPro" id="IPR013783">
    <property type="entry name" value="Ig-like_fold"/>
</dbReference>
<dbReference type="Pfam" id="PF18911">
    <property type="entry name" value="PKD_4"/>
    <property type="match status" value="1"/>
</dbReference>
<dbReference type="OrthoDB" id="1121493at2"/>
<dbReference type="NCBIfam" id="TIGR04183">
    <property type="entry name" value="Por_Secre_tail"/>
    <property type="match status" value="1"/>
</dbReference>
<dbReference type="PROSITE" id="PS50093">
    <property type="entry name" value="PKD"/>
    <property type="match status" value="1"/>
</dbReference>
<gene>
    <name evidence="3" type="ORF">SAMN04487892_1378</name>
</gene>
<evidence type="ECO:0000313" key="3">
    <source>
        <dbReference type="EMBL" id="SDW37643.1"/>
    </source>
</evidence>
<dbReference type="Gene3D" id="2.60.40.10">
    <property type="entry name" value="Immunoglobulins"/>
    <property type="match status" value="1"/>
</dbReference>
<organism evidence="3 4">
    <name type="scientific">Flagellimonas zhangzhouensis</name>
    <dbReference type="NCBI Taxonomy" id="1073328"/>
    <lineage>
        <taxon>Bacteria</taxon>
        <taxon>Pseudomonadati</taxon>
        <taxon>Bacteroidota</taxon>
        <taxon>Flavobacteriia</taxon>
        <taxon>Flavobacteriales</taxon>
        <taxon>Flavobacteriaceae</taxon>
        <taxon>Flagellimonas</taxon>
    </lineage>
</organism>
<dbReference type="EMBL" id="FNMY01000001">
    <property type="protein sequence ID" value="SDW37643.1"/>
    <property type="molecule type" value="Genomic_DNA"/>
</dbReference>
<dbReference type="InterPro" id="IPR035986">
    <property type="entry name" value="PKD_dom_sf"/>
</dbReference>
<keyword evidence="4" id="KW-1185">Reference proteome</keyword>
<evidence type="ECO:0000313" key="4">
    <source>
        <dbReference type="Proteomes" id="UP000199592"/>
    </source>
</evidence>
<dbReference type="Pfam" id="PF18962">
    <property type="entry name" value="Por_Secre_tail"/>
    <property type="match status" value="1"/>
</dbReference>
<dbReference type="InterPro" id="IPR026444">
    <property type="entry name" value="Secre_tail"/>
</dbReference>